<dbReference type="GO" id="GO:0016929">
    <property type="term" value="F:deSUMOylase activity"/>
    <property type="evidence" value="ECO:0007669"/>
    <property type="project" value="TreeGrafter"/>
</dbReference>
<keyword evidence="3" id="KW-0378">Hydrolase</keyword>
<dbReference type="SUPFAM" id="SSF54001">
    <property type="entry name" value="Cysteine proteinases"/>
    <property type="match status" value="1"/>
</dbReference>
<accession>A0A9P5TJC8</accession>
<dbReference type="GO" id="GO:0016926">
    <property type="term" value="P:protein desumoylation"/>
    <property type="evidence" value="ECO:0007669"/>
    <property type="project" value="TreeGrafter"/>
</dbReference>
<dbReference type="InterPro" id="IPR038765">
    <property type="entry name" value="Papain-like_cys_pep_sf"/>
</dbReference>
<feature type="domain" description="Ubiquitin-like protease family profile" evidence="6">
    <location>
        <begin position="213"/>
        <end position="393"/>
    </location>
</feature>
<evidence type="ECO:0000256" key="4">
    <source>
        <dbReference type="ARBA" id="ARBA00022807"/>
    </source>
</evidence>
<evidence type="ECO:0000313" key="8">
    <source>
        <dbReference type="Proteomes" id="UP000724874"/>
    </source>
</evidence>
<dbReference type="PANTHER" id="PTHR12606">
    <property type="entry name" value="SENTRIN/SUMO-SPECIFIC PROTEASE"/>
    <property type="match status" value="1"/>
</dbReference>
<dbReference type="OrthoDB" id="1939479at2759"/>
<keyword evidence="4" id="KW-0788">Thiol protease</keyword>
<dbReference type="Pfam" id="PF02902">
    <property type="entry name" value="Peptidase_C48"/>
    <property type="match status" value="1"/>
</dbReference>
<evidence type="ECO:0000256" key="5">
    <source>
        <dbReference type="SAM" id="MobiDB-lite"/>
    </source>
</evidence>
<dbReference type="GO" id="GO:0060255">
    <property type="term" value="P:regulation of macromolecule metabolic process"/>
    <property type="evidence" value="ECO:0007669"/>
    <property type="project" value="UniProtKB-ARBA"/>
</dbReference>
<dbReference type="InterPro" id="IPR003653">
    <property type="entry name" value="Peptidase_C48_C"/>
</dbReference>
<keyword evidence="8" id="KW-1185">Reference proteome</keyword>
<dbReference type="Gene3D" id="3.40.395.10">
    <property type="entry name" value="Adenoviral Proteinase, Chain A"/>
    <property type="match status" value="1"/>
</dbReference>
<evidence type="ECO:0000313" key="7">
    <source>
        <dbReference type="EMBL" id="KAF8887921.1"/>
    </source>
</evidence>
<evidence type="ECO:0000256" key="2">
    <source>
        <dbReference type="ARBA" id="ARBA00022670"/>
    </source>
</evidence>
<comment type="similarity">
    <text evidence="1">Belongs to the peptidase C48 family.</text>
</comment>
<evidence type="ECO:0000256" key="3">
    <source>
        <dbReference type="ARBA" id="ARBA00022801"/>
    </source>
</evidence>
<sequence>MLRGIEILHLDSSSNSMRSSQVSDSSTDLSKGSQLSLSSSERSTVYPLGRNRRREHIYAQVHRARVRRDHLKLREEMARELFDLKRRQGYTSGFSDFKGLLEYQQRLSDIDSEYRFPSTSGFRLKRRIPRLEPDSEAFLQRAIEKAKATLNSPKPPKPFSPTFEQLKEYQRKRDEAIERRLRPPVPSSLPPEDEEQVSRLLRKRGVVSKFAREQVSDQDLARLQPGQWLNDEIINFYGAMILARSEECKENPGAKTKTKQQKKMPLNAHYFSSFFWTKLTREGYDKGRLAKWTKKIDIFSKDIILMPVNHGNSHWTAAAINFRQRRFESYDSMNMAKERVFKALRGYVNDEHINKRKKPFDFTGWQDWAPDSTPQQENGYDCGVFTCQFLESLSRGEEKFNFSQKDMRYFRRQMIWEIGNAKLR</sequence>
<protein>
    <recommendedName>
        <fullName evidence="6">Ubiquitin-like protease family profile domain-containing protein</fullName>
    </recommendedName>
</protein>
<evidence type="ECO:0000259" key="6">
    <source>
        <dbReference type="PROSITE" id="PS50600"/>
    </source>
</evidence>
<dbReference type="GO" id="GO:0006508">
    <property type="term" value="P:proteolysis"/>
    <property type="evidence" value="ECO:0007669"/>
    <property type="project" value="UniProtKB-KW"/>
</dbReference>
<dbReference type="EMBL" id="JADNYJ010000087">
    <property type="protein sequence ID" value="KAF8887921.1"/>
    <property type="molecule type" value="Genomic_DNA"/>
</dbReference>
<gene>
    <name evidence="7" type="ORF">CPB84DRAFT_1786415</name>
</gene>
<evidence type="ECO:0000256" key="1">
    <source>
        <dbReference type="ARBA" id="ARBA00005234"/>
    </source>
</evidence>
<comment type="caution">
    <text evidence="7">The sequence shown here is derived from an EMBL/GenBank/DDBJ whole genome shotgun (WGS) entry which is preliminary data.</text>
</comment>
<reference evidence="7" key="1">
    <citation type="submission" date="2020-11" db="EMBL/GenBank/DDBJ databases">
        <authorList>
            <consortium name="DOE Joint Genome Institute"/>
            <person name="Ahrendt S."/>
            <person name="Riley R."/>
            <person name="Andreopoulos W."/>
            <person name="LaButti K."/>
            <person name="Pangilinan J."/>
            <person name="Ruiz-duenas F.J."/>
            <person name="Barrasa J.M."/>
            <person name="Sanchez-Garcia M."/>
            <person name="Camarero S."/>
            <person name="Miyauchi S."/>
            <person name="Serrano A."/>
            <person name="Linde D."/>
            <person name="Babiker R."/>
            <person name="Drula E."/>
            <person name="Ayuso-Fernandez I."/>
            <person name="Pacheco R."/>
            <person name="Padilla G."/>
            <person name="Ferreira P."/>
            <person name="Barriuso J."/>
            <person name="Kellner H."/>
            <person name="Castanera R."/>
            <person name="Alfaro M."/>
            <person name="Ramirez L."/>
            <person name="Pisabarro A.G."/>
            <person name="Kuo A."/>
            <person name="Tritt A."/>
            <person name="Lipzen A."/>
            <person name="He G."/>
            <person name="Yan M."/>
            <person name="Ng V."/>
            <person name="Cullen D."/>
            <person name="Martin F."/>
            <person name="Rosso M.-N."/>
            <person name="Henrissat B."/>
            <person name="Hibbett D."/>
            <person name="Martinez A.T."/>
            <person name="Grigoriev I.V."/>
        </authorList>
    </citation>
    <scope>NUCLEOTIDE SEQUENCE</scope>
    <source>
        <strain evidence="7">AH 44721</strain>
    </source>
</reference>
<dbReference type="GO" id="GO:0005634">
    <property type="term" value="C:nucleus"/>
    <property type="evidence" value="ECO:0007669"/>
    <property type="project" value="TreeGrafter"/>
</dbReference>
<dbReference type="Proteomes" id="UP000724874">
    <property type="component" value="Unassembled WGS sequence"/>
</dbReference>
<dbReference type="PROSITE" id="PS50600">
    <property type="entry name" value="ULP_PROTEASE"/>
    <property type="match status" value="1"/>
</dbReference>
<proteinExistence type="inferred from homology"/>
<feature type="compositionally biased region" description="Low complexity" evidence="5">
    <location>
        <begin position="15"/>
        <end position="43"/>
    </location>
</feature>
<dbReference type="PANTHER" id="PTHR12606:SF141">
    <property type="entry name" value="GH15225P-RELATED"/>
    <property type="match status" value="1"/>
</dbReference>
<dbReference type="GO" id="GO:0080090">
    <property type="term" value="P:regulation of primary metabolic process"/>
    <property type="evidence" value="ECO:0007669"/>
    <property type="project" value="UniProtKB-ARBA"/>
</dbReference>
<dbReference type="AlphaFoldDB" id="A0A9P5TJC8"/>
<organism evidence="7 8">
    <name type="scientific">Gymnopilus junonius</name>
    <name type="common">Spectacular rustgill mushroom</name>
    <name type="synonym">Gymnopilus spectabilis subsp. junonius</name>
    <dbReference type="NCBI Taxonomy" id="109634"/>
    <lineage>
        <taxon>Eukaryota</taxon>
        <taxon>Fungi</taxon>
        <taxon>Dikarya</taxon>
        <taxon>Basidiomycota</taxon>
        <taxon>Agaricomycotina</taxon>
        <taxon>Agaricomycetes</taxon>
        <taxon>Agaricomycetidae</taxon>
        <taxon>Agaricales</taxon>
        <taxon>Agaricineae</taxon>
        <taxon>Hymenogastraceae</taxon>
        <taxon>Gymnopilus</taxon>
    </lineage>
</organism>
<name>A0A9P5TJC8_GYMJU</name>
<feature type="region of interest" description="Disordered" evidence="5">
    <location>
        <begin position="15"/>
        <end position="45"/>
    </location>
</feature>
<keyword evidence="2" id="KW-0645">Protease</keyword>
<dbReference type="FunFam" id="3.40.395.10:FF:000001">
    <property type="entry name" value="Sentrin-specific protease 1"/>
    <property type="match status" value="1"/>
</dbReference>